<gene>
    <name evidence="1" type="ORF">SAMEA2259716_02344</name>
</gene>
<name>A0A1U2D901_9MYCO</name>
<evidence type="ECO:0000313" key="1">
    <source>
        <dbReference type="EMBL" id="SKM03005.1"/>
    </source>
</evidence>
<dbReference type="AlphaFoldDB" id="A0A1U2D901"/>
<proteinExistence type="predicted"/>
<accession>A0A1U2D901</accession>
<dbReference type="Proteomes" id="UP000190074">
    <property type="component" value="Unassembled WGS sequence"/>
</dbReference>
<evidence type="ECO:0000313" key="2">
    <source>
        <dbReference type="Proteomes" id="UP000190074"/>
    </source>
</evidence>
<reference evidence="1 2" key="1">
    <citation type="submission" date="2016-11" db="EMBL/GenBank/DDBJ databases">
        <authorList>
            <consortium name="Pathogen Informatics"/>
        </authorList>
    </citation>
    <scope>NUCLEOTIDE SEQUENCE [LARGE SCALE GENOMIC DNA]</scope>
    <source>
        <strain evidence="1 2">911</strain>
    </source>
</reference>
<sequence>MTDHSIVRDRWGRPYITQNGEPLRYKPGGKTPINAEGYTRISTLAGTLDDKGNLSDWLAARALMGVVKSEALFAQAAHLVSAHKDPWAVPEGKKPLKELVASAQALGGSEDASGLGTAFHGLCEVLDEGRKPQYVPRQLEPWIEARQAAIEEFDPVLIEPFVVNDELKSAGNPDRYLLHRPTGIVYAADDKTGSSEPDFPLKVTIQVAIASRSVLYDQKTGKRTPIKCDQSKGLLVHTPIRDVRPRSNLYWLDLNKGWEYAKLAVQVREARKLPKLTRK</sequence>
<protein>
    <submittedName>
        <fullName evidence="1">Uncharacterized protein</fullName>
    </submittedName>
</protein>
<dbReference type="RefSeq" id="WP_052535274.1">
    <property type="nucleotide sequence ID" value="NZ_FVGW01000004.1"/>
</dbReference>
<organism evidence="1 2">
    <name type="scientific">Mycobacteroides abscessus subsp. massiliense</name>
    <dbReference type="NCBI Taxonomy" id="1962118"/>
    <lineage>
        <taxon>Bacteria</taxon>
        <taxon>Bacillati</taxon>
        <taxon>Actinomycetota</taxon>
        <taxon>Actinomycetes</taxon>
        <taxon>Mycobacteriales</taxon>
        <taxon>Mycobacteriaceae</taxon>
        <taxon>Mycobacteroides</taxon>
        <taxon>Mycobacteroides abscessus</taxon>
    </lineage>
</organism>
<dbReference type="EMBL" id="FVGW01000004">
    <property type="protein sequence ID" value="SKM03005.1"/>
    <property type="molecule type" value="Genomic_DNA"/>
</dbReference>